<evidence type="ECO:0000256" key="2">
    <source>
        <dbReference type="SAM" id="SignalP"/>
    </source>
</evidence>
<sequence>MVTHPADFLSSVLFLFFVFFLFAASGENMKRAAWWCLHLIGVVAPFSSTGGRRCVHLPADGDSADGSRCTESRPSGPSKTTTRLTLNALSTDVRRLLENSPTRCWETPGSVDTVLTILLGHQRGSHGGNSDILHPLLGVEILKGLGFAVWTGGTIGGGGGWARRSGISKEDLGKVARCVLQPLLPHVIGHPRVRSLLPVIVEWLVCISDIPLSEWLPQLSLYLDDFAALKTNSRCFMGPSPGFFLQHMTPKLLHGAVDTQREVSLDLHQVLDRMVQLLATGGGVALTPEKTLSDGSRSVSASNDLIDCIFWQGEIPLILRNNFVREAYVRLCHSTRCEANEYFPHAGFVGKESQTFLIIPVVDDDVFRRLLLRLMPTSFCSAASETAAVSLDYLVLVKPLLKLEDPSIIFRFITPLSEFVSVVLDGVFSSPLRLSFNGIRALIYSIIGELQQLQKRPPPSCFSLLPHKPRIHVLKALCDRLLGDAERKLKVAGADATFPGVPLQDQVNILRSFSHATRRLVRAVQAEKTASLLEEGPEGSALQAGGVVVKHNDVATILRNTAFRVLETSLFRYYDALEKWSSLSTGGDAGNNDHVADALTEIEHHAGGRSTFFTARHLLQHPSRHDVTAVIEALRIVAIQALVLRLPECGEWLRENFATAIAVSFFDVWHRTMKKTLSCNMRGLNQEEESFSVFMESENLVSWRLLWTMLLLHQSCCSCDASMKSQIGINVGSASICVVFRSLLDLLTLHGTCTEFSSFGSSLPLQDVEVLSAAEAEAMPEVKEEKRDERPKSLPKCVAYSAMGGFSIGGSTTRWELQEELLCLGGSVGRGLWRWLGTPRAVWEVVSAGANNTTTVTGTMPAGSGGHYAGYLLPWTTVAHSRHPLRLYDESGQSAAAASAFDANLSALFQLEDRPVVRVVGLTEEAALFREMAFTPELLLGSGVSVVHPEACRRGRGRDFLMEMEVDDDEDLD</sequence>
<evidence type="ECO:0000313" key="3">
    <source>
        <dbReference type="EMBL" id="KAF5225817.1"/>
    </source>
</evidence>
<protein>
    <submittedName>
        <fullName evidence="3">Uncharacterized protein</fullName>
    </submittedName>
</protein>
<name>A0A7J6YGH8_TRYCR</name>
<evidence type="ECO:0000313" key="4">
    <source>
        <dbReference type="Proteomes" id="UP000583944"/>
    </source>
</evidence>
<feature type="compositionally biased region" description="Polar residues" evidence="1">
    <location>
        <begin position="72"/>
        <end position="82"/>
    </location>
</feature>
<comment type="caution">
    <text evidence="3">The sequence shown here is derived from an EMBL/GenBank/DDBJ whole genome shotgun (WGS) entry which is preliminary data.</text>
</comment>
<accession>A0A7J6YGH8</accession>
<feature type="region of interest" description="Disordered" evidence="1">
    <location>
        <begin position="61"/>
        <end position="82"/>
    </location>
</feature>
<dbReference type="EMBL" id="JABDHM010000005">
    <property type="protein sequence ID" value="KAF5225817.1"/>
    <property type="molecule type" value="Genomic_DNA"/>
</dbReference>
<feature type="signal peptide" evidence="2">
    <location>
        <begin position="1"/>
        <end position="25"/>
    </location>
</feature>
<proteinExistence type="predicted"/>
<evidence type="ECO:0000256" key="1">
    <source>
        <dbReference type="SAM" id="MobiDB-lite"/>
    </source>
</evidence>
<gene>
    <name evidence="3" type="ORF">ECC02_001133</name>
</gene>
<reference evidence="3 4" key="1">
    <citation type="journal article" date="2019" name="Genome Biol. Evol.">
        <title>Nanopore Sequencing Significantly Improves Genome Assembly of the Protozoan Parasite Trypanosoma cruzi.</title>
        <authorList>
            <person name="Diaz-Viraque F."/>
            <person name="Pita S."/>
            <person name="Greif G."/>
            <person name="de Souza R.C.M."/>
            <person name="Iraola G."/>
            <person name="Robello C."/>
        </authorList>
    </citation>
    <scope>NUCLEOTIDE SEQUENCE [LARGE SCALE GENOMIC DNA]</scope>
    <source>
        <strain evidence="3 4">Berenice</strain>
    </source>
</reference>
<organism evidence="3 4">
    <name type="scientific">Trypanosoma cruzi</name>
    <dbReference type="NCBI Taxonomy" id="5693"/>
    <lineage>
        <taxon>Eukaryota</taxon>
        <taxon>Discoba</taxon>
        <taxon>Euglenozoa</taxon>
        <taxon>Kinetoplastea</taxon>
        <taxon>Metakinetoplastina</taxon>
        <taxon>Trypanosomatida</taxon>
        <taxon>Trypanosomatidae</taxon>
        <taxon>Trypanosoma</taxon>
        <taxon>Schizotrypanum</taxon>
    </lineage>
</organism>
<feature type="chain" id="PRO_5029647348" evidence="2">
    <location>
        <begin position="26"/>
        <end position="973"/>
    </location>
</feature>
<dbReference type="Proteomes" id="UP000583944">
    <property type="component" value="Unassembled WGS sequence"/>
</dbReference>
<keyword evidence="2" id="KW-0732">Signal</keyword>
<dbReference type="VEuPathDB" id="TriTrypDB:ECC02_001133"/>
<dbReference type="AlphaFoldDB" id="A0A7J6YGH8"/>